<reference evidence="1 2" key="1">
    <citation type="submission" date="2018-05" db="EMBL/GenBank/DDBJ databases">
        <title>Abyssibacter profundi OUC007T gen. nov., sp. nov, a marine bacterium isolated from seawater of the Mariana Trench.</title>
        <authorList>
            <person name="Zhou S."/>
        </authorList>
    </citation>
    <scope>NUCLEOTIDE SEQUENCE [LARGE SCALE GENOMIC DNA]</scope>
    <source>
        <strain evidence="1 2">OUC007</strain>
    </source>
</reference>
<dbReference type="EMBL" id="QEQK01000023">
    <property type="protein sequence ID" value="PWN54571.1"/>
    <property type="molecule type" value="Genomic_DNA"/>
</dbReference>
<organism evidence="1 2">
    <name type="scientific">Abyssibacter profundi</name>
    <dbReference type="NCBI Taxonomy" id="2182787"/>
    <lineage>
        <taxon>Bacteria</taxon>
        <taxon>Pseudomonadati</taxon>
        <taxon>Pseudomonadota</taxon>
        <taxon>Gammaproteobacteria</taxon>
        <taxon>Chromatiales</taxon>
        <taxon>Oceanococcaceae</taxon>
        <taxon>Abyssibacter</taxon>
    </lineage>
</organism>
<accession>A0A383XPL7</accession>
<comment type="caution">
    <text evidence="1">The sequence shown here is derived from an EMBL/GenBank/DDBJ whole genome shotgun (WGS) entry which is preliminary data.</text>
</comment>
<evidence type="ECO:0000313" key="1">
    <source>
        <dbReference type="EMBL" id="PWN54571.1"/>
    </source>
</evidence>
<evidence type="ECO:0000313" key="2">
    <source>
        <dbReference type="Proteomes" id="UP000251800"/>
    </source>
</evidence>
<gene>
    <name evidence="1" type="ORF">DEH80_16820</name>
</gene>
<keyword evidence="2" id="KW-1185">Reference proteome</keyword>
<dbReference type="AlphaFoldDB" id="A0A383XPL7"/>
<name>A0A383XPL7_9GAMM</name>
<sequence>MEKGGGEFGRKAGPCSATANVLRTLLERMDEYLNGLGVMEEQKEPVQRPNMQGFDQFEC</sequence>
<protein>
    <submittedName>
        <fullName evidence="1">Uncharacterized protein</fullName>
    </submittedName>
</protein>
<dbReference type="Proteomes" id="UP000251800">
    <property type="component" value="Unassembled WGS sequence"/>
</dbReference>
<proteinExistence type="predicted"/>